<dbReference type="EMBL" id="CAXKWB010011668">
    <property type="protein sequence ID" value="CAL4102185.1"/>
    <property type="molecule type" value="Genomic_DNA"/>
</dbReference>
<feature type="region of interest" description="Disordered" evidence="1">
    <location>
        <begin position="306"/>
        <end position="363"/>
    </location>
</feature>
<feature type="region of interest" description="Disordered" evidence="1">
    <location>
        <begin position="238"/>
        <end position="283"/>
    </location>
</feature>
<name>A0AAV2QYD8_MEGNR</name>
<feature type="compositionally biased region" description="Polar residues" evidence="1">
    <location>
        <begin position="326"/>
        <end position="343"/>
    </location>
</feature>
<dbReference type="Proteomes" id="UP001497623">
    <property type="component" value="Unassembled WGS sequence"/>
</dbReference>
<evidence type="ECO:0000313" key="3">
    <source>
        <dbReference type="Proteomes" id="UP001497623"/>
    </source>
</evidence>
<evidence type="ECO:0000256" key="1">
    <source>
        <dbReference type="SAM" id="MobiDB-lite"/>
    </source>
</evidence>
<dbReference type="AlphaFoldDB" id="A0AAV2QYD8"/>
<evidence type="ECO:0000313" key="2">
    <source>
        <dbReference type="EMBL" id="CAL4102185.1"/>
    </source>
</evidence>
<feature type="compositionally biased region" description="Polar residues" evidence="1">
    <location>
        <begin position="352"/>
        <end position="361"/>
    </location>
</feature>
<feature type="non-terminal residue" evidence="2">
    <location>
        <position position="482"/>
    </location>
</feature>
<comment type="caution">
    <text evidence="2">The sequence shown here is derived from an EMBL/GenBank/DDBJ whole genome shotgun (WGS) entry which is preliminary data.</text>
</comment>
<organism evidence="2 3">
    <name type="scientific">Meganyctiphanes norvegica</name>
    <name type="common">Northern krill</name>
    <name type="synonym">Thysanopoda norvegica</name>
    <dbReference type="NCBI Taxonomy" id="48144"/>
    <lineage>
        <taxon>Eukaryota</taxon>
        <taxon>Metazoa</taxon>
        <taxon>Ecdysozoa</taxon>
        <taxon>Arthropoda</taxon>
        <taxon>Crustacea</taxon>
        <taxon>Multicrustacea</taxon>
        <taxon>Malacostraca</taxon>
        <taxon>Eumalacostraca</taxon>
        <taxon>Eucarida</taxon>
        <taxon>Euphausiacea</taxon>
        <taxon>Euphausiidae</taxon>
        <taxon>Meganyctiphanes</taxon>
    </lineage>
</organism>
<proteinExistence type="predicted"/>
<keyword evidence="3" id="KW-1185">Reference proteome</keyword>
<gene>
    <name evidence="2" type="ORF">MNOR_LOCUS17190</name>
</gene>
<protein>
    <submittedName>
        <fullName evidence="2">Uncharacterized protein</fullName>
    </submittedName>
</protein>
<accession>A0AAV2QYD8</accession>
<feature type="compositionally biased region" description="Pro residues" evidence="1">
    <location>
        <begin position="264"/>
        <end position="275"/>
    </location>
</feature>
<sequence>MNSKRSFKIEFQTTTEAKKFIASKNTSIGGIQLHPESKEPEVDPTISQCWHCGRLNPDHSSSDCRHTKRCLKCNSRNHQFFSCNIPKDHSILTYDQKEKQYCIPCGKGGDHTSLDHRQCPTKRRLVQDRINEAREKRKSEENHDSRDTELIKKTIELTNVEPWPALQKFQNQQQQTSTIVLLALLDEKCNPGNFQNKLDQELGRNGLPTVQYRLEPNTAEIITNILCAANAKFIAPSEGPHIPQSSTVPPAASIGEQFSSQQEPHPPPPPLPPLNNPRISNILRKSPSAGDIAELAAAFAKSSKTPRFIKDMKKPLQQRKRKDSKSNPQQEGQWSLDPDSTQSSKKRRESDSSQAISNPISNPIPTKVVTVIPTVTIDPHQRFIILQKELKKYPVHLHPKAKGMMRKGVTRDRGSITVNDLIHMLNNEEILMDGRRKRELLIDAEIAQSHNYGDFDISVDLTCQEPMARDISDTDSQQVFSC</sequence>
<reference evidence="2 3" key="1">
    <citation type="submission" date="2024-05" db="EMBL/GenBank/DDBJ databases">
        <authorList>
            <person name="Wallberg A."/>
        </authorList>
    </citation>
    <scope>NUCLEOTIDE SEQUENCE [LARGE SCALE GENOMIC DNA]</scope>
</reference>